<evidence type="ECO:0000313" key="2">
    <source>
        <dbReference type="Proteomes" id="UP000789860"/>
    </source>
</evidence>
<organism evidence="1 2">
    <name type="scientific">Scutellospora calospora</name>
    <dbReference type="NCBI Taxonomy" id="85575"/>
    <lineage>
        <taxon>Eukaryota</taxon>
        <taxon>Fungi</taxon>
        <taxon>Fungi incertae sedis</taxon>
        <taxon>Mucoromycota</taxon>
        <taxon>Glomeromycotina</taxon>
        <taxon>Glomeromycetes</taxon>
        <taxon>Diversisporales</taxon>
        <taxon>Gigasporaceae</taxon>
        <taxon>Scutellospora</taxon>
    </lineage>
</organism>
<name>A0ACA9MNN8_9GLOM</name>
<comment type="caution">
    <text evidence="1">The sequence shown here is derived from an EMBL/GenBank/DDBJ whole genome shotgun (WGS) entry which is preliminary data.</text>
</comment>
<gene>
    <name evidence="1" type="ORF">SCALOS_LOCUS6493</name>
</gene>
<accession>A0ACA9MNN8</accession>
<sequence>MSTQDFTKLFYHGYEGEDIEDFLFDFEMYAESKQWDNDRKKKVVGLHVSEGARQWIRELMKATTTWKDLKNLIVKAAKTKYQVEEKVTKLMRMKQEENESITRYANRFESYANAIKEDVRTREKRKWFIKGLKREYRVKVEMNYPTDFNEAKVLALKIEMYEKDDDYDNQKAMKTLLEGSQMNTKLDIDDLTSKIEAMKICRMEEAPKNEIQEIQDTVKKLSKVIKDFTTKNTSQYRNERNIEPRHCYECRREGHMARDCSNKLQRERPTHQNNNRMNTDVRPNSN</sequence>
<protein>
    <submittedName>
        <fullName evidence="1">2789_t:CDS:1</fullName>
    </submittedName>
</protein>
<evidence type="ECO:0000313" key="1">
    <source>
        <dbReference type="EMBL" id="CAG8588643.1"/>
    </source>
</evidence>
<proteinExistence type="predicted"/>
<reference evidence="1" key="1">
    <citation type="submission" date="2021-06" db="EMBL/GenBank/DDBJ databases">
        <authorList>
            <person name="Kallberg Y."/>
            <person name="Tangrot J."/>
            <person name="Rosling A."/>
        </authorList>
    </citation>
    <scope>NUCLEOTIDE SEQUENCE</scope>
    <source>
        <strain evidence="1">AU212A</strain>
    </source>
</reference>
<dbReference type="Proteomes" id="UP000789860">
    <property type="component" value="Unassembled WGS sequence"/>
</dbReference>
<dbReference type="EMBL" id="CAJVPM010012470">
    <property type="protein sequence ID" value="CAG8588643.1"/>
    <property type="molecule type" value="Genomic_DNA"/>
</dbReference>
<keyword evidence="2" id="KW-1185">Reference proteome</keyword>